<name>A0A849P5Q9_9BURK</name>
<keyword evidence="2" id="KW-0732">Signal</keyword>
<dbReference type="EMBL" id="JABGBN010000009">
    <property type="protein sequence ID" value="NOL52456.1"/>
    <property type="molecule type" value="Genomic_DNA"/>
</dbReference>
<evidence type="ECO:0000256" key="2">
    <source>
        <dbReference type="SAM" id="SignalP"/>
    </source>
</evidence>
<proteinExistence type="predicted"/>
<organism evidence="3 4">
    <name type="scientific">Pelistega suis</name>
    <dbReference type="NCBI Taxonomy" id="1631957"/>
    <lineage>
        <taxon>Bacteria</taxon>
        <taxon>Pseudomonadati</taxon>
        <taxon>Pseudomonadota</taxon>
        <taxon>Betaproteobacteria</taxon>
        <taxon>Burkholderiales</taxon>
        <taxon>Alcaligenaceae</taxon>
        <taxon>Pelistega</taxon>
    </lineage>
</organism>
<protein>
    <recommendedName>
        <fullName evidence="5">Lipoprotein</fullName>
    </recommendedName>
</protein>
<accession>A0A849P5Q9</accession>
<evidence type="ECO:0000313" key="3">
    <source>
        <dbReference type="EMBL" id="NOL52456.1"/>
    </source>
</evidence>
<gene>
    <name evidence="3" type="ORF">HKX39_09795</name>
</gene>
<feature type="signal peptide" evidence="2">
    <location>
        <begin position="1"/>
        <end position="28"/>
    </location>
</feature>
<reference evidence="3 4" key="1">
    <citation type="submission" date="2020-05" db="EMBL/GenBank/DDBJ databases">
        <authorList>
            <person name="Niu N."/>
        </authorList>
    </citation>
    <scope>NUCLEOTIDE SEQUENCE [LARGE SCALE GENOMIC DNA]</scope>
    <source>
        <strain evidence="3 4">3340-03</strain>
    </source>
</reference>
<comment type="caution">
    <text evidence="3">The sequence shown here is derived from an EMBL/GenBank/DDBJ whole genome shotgun (WGS) entry which is preliminary data.</text>
</comment>
<keyword evidence="4" id="KW-1185">Reference proteome</keyword>
<dbReference type="Proteomes" id="UP000537862">
    <property type="component" value="Unassembled WGS sequence"/>
</dbReference>
<evidence type="ECO:0008006" key="5">
    <source>
        <dbReference type="Google" id="ProtNLM"/>
    </source>
</evidence>
<dbReference type="AlphaFoldDB" id="A0A849P5Q9"/>
<sequence length="109" mass="12374">MMMKKTIRYLLPLSLLLLCSACSRILYEETDIHYVERCDTQSCDNALARLKSQCHGEVVDAYFKRKSAIVQCRPAKPVDPKAQGTPEVKPQDAHVTPKVEEAVKKEIQK</sequence>
<feature type="chain" id="PRO_5032710299" description="Lipoprotein" evidence="2">
    <location>
        <begin position="29"/>
        <end position="109"/>
    </location>
</feature>
<feature type="compositionally biased region" description="Basic and acidic residues" evidence="1">
    <location>
        <begin position="89"/>
        <end position="109"/>
    </location>
</feature>
<evidence type="ECO:0000256" key="1">
    <source>
        <dbReference type="SAM" id="MobiDB-lite"/>
    </source>
</evidence>
<evidence type="ECO:0000313" key="4">
    <source>
        <dbReference type="Proteomes" id="UP000537862"/>
    </source>
</evidence>
<feature type="region of interest" description="Disordered" evidence="1">
    <location>
        <begin position="76"/>
        <end position="109"/>
    </location>
</feature>